<dbReference type="GO" id="GO:0003735">
    <property type="term" value="F:structural constituent of ribosome"/>
    <property type="evidence" value="ECO:0007669"/>
    <property type="project" value="UniProtKB-UniRule"/>
</dbReference>
<dbReference type="PATRIC" id="fig|1618450.3.peg.380"/>
<dbReference type="Proteomes" id="UP000034539">
    <property type="component" value="Unassembled WGS sequence"/>
</dbReference>
<comment type="function">
    <text evidence="7">With S4 and S12 plays an important role in translational accuracy.</text>
</comment>
<evidence type="ECO:0000256" key="5">
    <source>
        <dbReference type="ARBA" id="ARBA00023274"/>
    </source>
</evidence>
<dbReference type="PANTHER" id="PTHR48277">
    <property type="entry name" value="MITOCHONDRIAL RIBOSOMAL PROTEIN S5"/>
    <property type="match status" value="1"/>
</dbReference>
<comment type="domain">
    <text evidence="7">The N-terminal domain interacts with the head of the 30S subunit; the C-terminal domain interacts with the body and contacts protein S4. The interaction surface between S4 and S5 is involved in control of translational fidelity.</text>
</comment>
<dbReference type="InterPro" id="IPR014721">
    <property type="entry name" value="Ribsml_uS5_D2-typ_fold_subgr"/>
</dbReference>
<dbReference type="SUPFAM" id="SSF54211">
    <property type="entry name" value="Ribosomal protein S5 domain 2-like"/>
    <property type="match status" value="1"/>
</dbReference>
<dbReference type="SUPFAM" id="SSF54768">
    <property type="entry name" value="dsRNA-binding domain-like"/>
    <property type="match status" value="1"/>
</dbReference>
<evidence type="ECO:0000259" key="10">
    <source>
        <dbReference type="PROSITE" id="PS50881"/>
    </source>
</evidence>
<evidence type="ECO:0000313" key="12">
    <source>
        <dbReference type="Proteomes" id="UP000034539"/>
    </source>
</evidence>
<comment type="function">
    <text evidence="7">Located at the back of the 30S subunit body where it stabilizes the conformation of the head with respect to the body.</text>
</comment>
<feature type="compositionally biased region" description="Low complexity" evidence="9">
    <location>
        <begin position="1"/>
        <end position="17"/>
    </location>
</feature>
<keyword evidence="3 7" id="KW-0694">RNA-binding</keyword>
<keyword evidence="5 7" id="KW-0687">Ribonucleoprotein</keyword>
<proteinExistence type="inferred from homology"/>
<evidence type="ECO:0000256" key="8">
    <source>
        <dbReference type="RuleBase" id="RU003823"/>
    </source>
</evidence>
<reference evidence="11 12" key="1">
    <citation type="journal article" date="2015" name="Nature">
        <title>rRNA introns, odd ribosomes, and small enigmatic genomes across a large radiation of phyla.</title>
        <authorList>
            <person name="Brown C.T."/>
            <person name="Hug L.A."/>
            <person name="Thomas B.C."/>
            <person name="Sharon I."/>
            <person name="Castelle C.J."/>
            <person name="Singh A."/>
            <person name="Wilkins M.J."/>
            <person name="Williams K.H."/>
            <person name="Banfield J.F."/>
        </authorList>
    </citation>
    <scope>NUCLEOTIDE SEQUENCE [LARGE SCALE GENOMIC DNA]</scope>
</reference>
<evidence type="ECO:0000256" key="9">
    <source>
        <dbReference type="SAM" id="MobiDB-lite"/>
    </source>
</evidence>
<dbReference type="EMBL" id="LBXN01000013">
    <property type="protein sequence ID" value="KKR33645.1"/>
    <property type="molecule type" value="Genomic_DNA"/>
</dbReference>
<evidence type="ECO:0000256" key="1">
    <source>
        <dbReference type="ARBA" id="ARBA00008945"/>
    </source>
</evidence>
<evidence type="ECO:0000256" key="4">
    <source>
        <dbReference type="ARBA" id="ARBA00022980"/>
    </source>
</evidence>
<dbReference type="FunFam" id="3.30.230.10:FF:000002">
    <property type="entry name" value="30S ribosomal protein S5"/>
    <property type="match status" value="1"/>
</dbReference>
<comment type="caution">
    <text evidence="11">The sequence shown here is derived from an EMBL/GenBank/DDBJ whole genome shotgun (WGS) entry which is preliminary data.</text>
</comment>
<evidence type="ECO:0000256" key="7">
    <source>
        <dbReference type="HAMAP-Rule" id="MF_01307"/>
    </source>
</evidence>
<keyword evidence="2 7" id="KW-0699">rRNA-binding</keyword>
<keyword evidence="4 7" id="KW-0689">Ribosomal protein</keyword>
<evidence type="ECO:0000313" key="11">
    <source>
        <dbReference type="EMBL" id="KKR33645.1"/>
    </source>
</evidence>
<dbReference type="InterPro" id="IPR005712">
    <property type="entry name" value="Ribosomal_uS5_bac-type"/>
</dbReference>
<feature type="domain" description="S5 DRBM" evidence="10">
    <location>
        <begin position="28"/>
        <end position="91"/>
    </location>
</feature>
<name>A0A0G0SG23_9BACT</name>
<dbReference type="PANTHER" id="PTHR48277:SF1">
    <property type="entry name" value="MITOCHONDRIAL RIBOSOMAL PROTEIN S5"/>
    <property type="match status" value="1"/>
</dbReference>
<dbReference type="InterPro" id="IPR000851">
    <property type="entry name" value="Ribosomal_uS5"/>
</dbReference>
<feature type="region of interest" description="Disordered" evidence="9">
    <location>
        <begin position="1"/>
        <end position="20"/>
    </location>
</feature>
<evidence type="ECO:0000256" key="2">
    <source>
        <dbReference type="ARBA" id="ARBA00022730"/>
    </source>
</evidence>
<dbReference type="AlphaFoldDB" id="A0A0G0SG23"/>
<dbReference type="Gene3D" id="3.30.160.20">
    <property type="match status" value="1"/>
</dbReference>
<dbReference type="GO" id="GO:0005737">
    <property type="term" value="C:cytoplasm"/>
    <property type="evidence" value="ECO:0007669"/>
    <property type="project" value="UniProtKB-ARBA"/>
</dbReference>
<dbReference type="Pfam" id="PF03719">
    <property type="entry name" value="Ribosomal_S5_C"/>
    <property type="match status" value="1"/>
</dbReference>
<dbReference type="GO" id="GO:0019843">
    <property type="term" value="F:rRNA binding"/>
    <property type="evidence" value="ECO:0007669"/>
    <property type="project" value="UniProtKB-UniRule"/>
</dbReference>
<dbReference type="InterPro" id="IPR005324">
    <property type="entry name" value="Ribosomal_uS5_C"/>
</dbReference>
<gene>
    <name evidence="7" type="primary">rpsE</name>
    <name evidence="11" type="ORF">UT63_C0013G0005</name>
</gene>
<evidence type="ECO:0000256" key="6">
    <source>
        <dbReference type="ARBA" id="ARBA00035255"/>
    </source>
</evidence>
<accession>A0A0G0SG23</accession>
<protein>
    <recommendedName>
        <fullName evidence="6 7">Small ribosomal subunit protein uS5</fullName>
    </recommendedName>
</protein>
<comment type="similarity">
    <text evidence="1 7 8">Belongs to the universal ribosomal protein uS5 family.</text>
</comment>
<organism evidence="11 12">
    <name type="scientific">Candidatus Gottesmanbacteria bacterium GW2011_GWC2_39_8</name>
    <dbReference type="NCBI Taxonomy" id="1618450"/>
    <lineage>
        <taxon>Bacteria</taxon>
        <taxon>Candidatus Gottesmaniibacteriota</taxon>
    </lineage>
</organism>
<dbReference type="HAMAP" id="MF_01307_B">
    <property type="entry name" value="Ribosomal_uS5_B"/>
    <property type="match status" value="1"/>
</dbReference>
<dbReference type="GO" id="GO:0006412">
    <property type="term" value="P:translation"/>
    <property type="evidence" value="ECO:0007669"/>
    <property type="project" value="UniProtKB-UniRule"/>
</dbReference>
<dbReference type="Gene3D" id="3.30.230.10">
    <property type="match status" value="1"/>
</dbReference>
<sequence length="176" mass="18709">MVSQQQQPQSQYRSHSQGGYSTSEVKEFEEKIVQINRVSKKVTGGSKIGFSVLAVVGDKKGRVGVGLGKAPDVSSAVRKAVSYAKKHLINVAMRGTSIPHEVRIKLGAARIMIKPAPAGTGIRAGGAVRAVVEAAGIRDIVSKILGTDNQASNVYATLEALKKLKVNKMENGKIKM</sequence>
<dbReference type="InterPro" id="IPR020568">
    <property type="entry name" value="Ribosomal_Su5_D2-typ_SF"/>
</dbReference>
<dbReference type="InterPro" id="IPR013810">
    <property type="entry name" value="Ribosomal_uS5_N"/>
</dbReference>
<dbReference type="Pfam" id="PF00333">
    <property type="entry name" value="Ribosomal_S5"/>
    <property type="match status" value="1"/>
</dbReference>
<dbReference type="NCBIfam" id="TIGR01021">
    <property type="entry name" value="rpsE_bact"/>
    <property type="match status" value="1"/>
</dbReference>
<dbReference type="PROSITE" id="PS50881">
    <property type="entry name" value="S5_DSRBD"/>
    <property type="match status" value="1"/>
</dbReference>
<comment type="subunit">
    <text evidence="7">Part of the 30S ribosomal subunit. Contacts proteins S4 and S8.</text>
</comment>
<dbReference type="GO" id="GO:0015935">
    <property type="term" value="C:small ribosomal subunit"/>
    <property type="evidence" value="ECO:0007669"/>
    <property type="project" value="InterPro"/>
</dbReference>
<evidence type="ECO:0000256" key="3">
    <source>
        <dbReference type="ARBA" id="ARBA00022884"/>
    </source>
</evidence>